<dbReference type="GO" id="GO:0006396">
    <property type="term" value="P:RNA processing"/>
    <property type="evidence" value="ECO:0007669"/>
    <property type="project" value="InterPro"/>
</dbReference>
<proteinExistence type="predicted"/>
<dbReference type="GO" id="GO:0006351">
    <property type="term" value="P:DNA-templated transcription"/>
    <property type="evidence" value="ECO:0007669"/>
    <property type="project" value="InterPro"/>
</dbReference>
<accession>A0A7H0RR07</accession>
<evidence type="ECO:0000256" key="1">
    <source>
        <dbReference type="ARBA" id="ARBA00022679"/>
    </source>
</evidence>
<feature type="domain" description="Alphavirus-like MT" evidence="5">
    <location>
        <begin position="84"/>
        <end position="286"/>
    </location>
</feature>
<sequence>MTSRMEIPSDLRWDVGDRLGNYAALGLTHPAYRKVADMVSARADELARQEQEKLSRAKPAILAVSLPLESQDHVYGQYPEFRVVNYSLQKPGHAVYCASRALANQLLLSKAEKYASSVVHMGGATLWSLTTDLLVHNEMCHSVPAAVHARSEDMQLVFRLMGDYARVQQDTGIVGMYARYEQYMSQRSGICDGRSCAVVADAYLVDLSYYAMSPMQVVAGALQAGARMVQGFVPYHPVMLMSDSGEIPGTGVWFEKDCDNDLLHLKYPKGVCGASTWVLSEWASWLCEHSVDIGKGSSRAQYHLQLSKTRGPFMFFEMVRVPVPVDTVKLRHALELQFDEPSYVIKGWKLRSLAVDPSKKASWEQYMFMASKKVVDSIFAFGMQLKPEAFSRAAISMQVRRLDRVTIEGSTVVKGFTPSVDQLEMLTDVLHSELFAKRYEAGTLSSALMSQLKRVMGFSSASFSERMGAIATWSVMRAWDATVGAVVEGVYSFGTWLDDYFSPARVGMPTFEVAPQKLLLDSVVAGWKFADFGQFQRAVLSVAGKPPVRNLVTRGTLVLDVIPVSRHQAVTNPVQSRVISSIRTEIVETSTKPILSPDENQDLQDALFTSLAAVNELDQPATDRMNVELHQAIRLDLASMEVDQDLDEDFVGTMNEVYEEFNPGVSVQDLDQDLASIVYDDQDRQLQADKLKIPRLPEVVPRDREYFRSKLKALGAPKRQEVGPELLSAVAARNLAAPKISIPQDEKVIIPDIWEKFLDNMCIPEARDKLMAYMNDPVALEEGAYREWMAKADPKILKRVAQEIEESSRPILDGDVGEYLMMLKADVKPPLSDKPLRSRLEPQVIVYHSKYLSSVYSAIVRVLVRRFLSLLKPNVHVNLLKDLGDIRGFVQAAHPFGSSPAFIENDFSKYDKSQDAFAFKLERYVFTQLGMNQEFLERWMIGHEDCRLISFVTGLSLHVRFQRKSGDATTAFGNVIYNVLSVNYAYGLSDFFWVLFMGDDSLMCVAKAVMDERAVQVLAEIFNLSAKTYITDAPYFASTFFMFDNEFNEVFTVPDPIKRIEKWSQPVTAVDPQWKERWISATDTCKLYSYKRCTHDLAFRVAERYPISAGSAARLIPAVYTAISSEGRFRSMYEDDSVVFRY</sequence>
<dbReference type="GO" id="GO:0008174">
    <property type="term" value="F:mRNA methyltransferase activity"/>
    <property type="evidence" value="ECO:0007669"/>
    <property type="project" value="UniProtKB-UniRule"/>
</dbReference>
<dbReference type="PROSITE" id="PS50507">
    <property type="entry name" value="RDRP_SSRNA_POS"/>
    <property type="match status" value="1"/>
</dbReference>
<evidence type="ECO:0000313" key="6">
    <source>
        <dbReference type="EMBL" id="QNQ74061.1"/>
    </source>
</evidence>
<evidence type="ECO:0000259" key="4">
    <source>
        <dbReference type="PROSITE" id="PS50507"/>
    </source>
</evidence>
<dbReference type="GO" id="GO:0003723">
    <property type="term" value="F:RNA binding"/>
    <property type="evidence" value="ECO:0007669"/>
    <property type="project" value="InterPro"/>
</dbReference>
<dbReference type="InterPro" id="IPR043502">
    <property type="entry name" value="DNA/RNA_pol_sf"/>
</dbReference>
<reference evidence="6" key="1">
    <citation type="journal article" date="2020" name="Virus Evol.">
        <title>Analysis of the virome associated to grapevine downy mildew lesions reveals new mycovirus lineages.</title>
        <authorList>
            <person name="Chiapello M."/>
            <person name="Rodriguez-Romero J."/>
            <person name="Ayllon M.A."/>
            <person name="Turina M."/>
        </authorList>
    </citation>
    <scope>NUCLEOTIDE SEQUENCE</scope>
    <source>
        <strain evidence="6">DMG-A-DN34317</strain>
    </source>
</reference>
<dbReference type="InterPro" id="IPR007094">
    <property type="entry name" value="RNA-dir_pol_PSvirus"/>
</dbReference>
<dbReference type="SUPFAM" id="SSF56672">
    <property type="entry name" value="DNA/RNA polymerases"/>
    <property type="match status" value="1"/>
</dbReference>
<evidence type="ECO:0000259" key="5">
    <source>
        <dbReference type="PROSITE" id="PS51743"/>
    </source>
</evidence>
<evidence type="ECO:0000256" key="2">
    <source>
        <dbReference type="ARBA" id="ARBA00022695"/>
    </source>
</evidence>
<organism evidence="6">
    <name type="scientific">Plasmopara viticola lesion associated vivivirus 4</name>
    <dbReference type="NCBI Taxonomy" id="2770123"/>
    <lineage>
        <taxon>Viruses</taxon>
        <taxon>Riboviria</taxon>
    </lineage>
</organism>
<dbReference type="PROSITE" id="PS51743">
    <property type="entry name" value="ALPHAVIRUS_MT"/>
    <property type="match status" value="1"/>
</dbReference>
<evidence type="ECO:0000256" key="3">
    <source>
        <dbReference type="ARBA" id="ARBA00022953"/>
    </source>
</evidence>
<dbReference type="GO" id="GO:0016556">
    <property type="term" value="P:mRNA modification"/>
    <property type="evidence" value="ECO:0007669"/>
    <property type="project" value="InterPro"/>
</dbReference>
<keyword evidence="2" id="KW-0548">Nucleotidyltransferase</keyword>
<dbReference type="GO" id="GO:0003968">
    <property type="term" value="F:RNA-directed RNA polymerase activity"/>
    <property type="evidence" value="ECO:0007669"/>
    <property type="project" value="InterPro"/>
</dbReference>
<feature type="domain" description="RdRp catalytic" evidence="4">
    <location>
        <begin position="900"/>
        <end position="1013"/>
    </location>
</feature>
<dbReference type="EMBL" id="MT338022">
    <property type="protein sequence ID" value="QNQ74061.1"/>
    <property type="molecule type" value="Genomic_RNA"/>
</dbReference>
<dbReference type="GO" id="GO:0039694">
    <property type="term" value="P:viral RNA genome replication"/>
    <property type="evidence" value="ECO:0007669"/>
    <property type="project" value="InterPro"/>
</dbReference>
<protein>
    <submittedName>
        <fullName evidence="6">RdRp</fullName>
    </submittedName>
</protein>
<dbReference type="InterPro" id="IPR001788">
    <property type="entry name" value="RNA-dep_RNA_pol_alsuvir"/>
</dbReference>
<dbReference type="Pfam" id="PF00978">
    <property type="entry name" value="RdRP_2"/>
    <property type="match status" value="1"/>
</dbReference>
<name>A0A7H0RR07_9VIRU</name>
<keyword evidence="3" id="KW-0693">Viral RNA replication</keyword>
<dbReference type="InterPro" id="IPR002588">
    <property type="entry name" value="Alphavirus-like_MT_dom"/>
</dbReference>
<keyword evidence="1" id="KW-0808">Transferase</keyword>